<reference evidence="5" key="2">
    <citation type="submission" date="2018-04" db="EMBL/GenBank/DDBJ databases">
        <title>Draft genome sequence of Mycobacterium montefiorense isolated from Japanese black salamander.</title>
        <authorList>
            <person name="Fukano H."/>
            <person name="Yoshida M."/>
            <person name="Shimizu A."/>
            <person name="Iwao H."/>
            <person name="Kurata O."/>
            <person name="Katayama Y."/>
            <person name="Omatsu T."/>
            <person name="Mizutani T."/>
            <person name="Wada S."/>
            <person name="Hoshino Y."/>
        </authorList>
    </citation>
    <scope>NUCLEOTIDE SEQUENCE [LARGE SCALE GENOMIC DNA]</scope>
    <source>
        <strain evidence="5">BS</strain>
    </source>
</reference>
<feature type="compositionally biased region" description="Low complexity" evidence="1">
    <location>
        <begin position="293"/>
        <end position="325"/>
    </location>
</feature>
<feature type="region of interest" description="Disordered" evidence="1">
    <location>
        <begin position="381"/>
        <end position="438"/>
    </location>
</feature>
<dbReference type="AlphaFoldDB" id="A0AA37UUT4"/>
<accession>A0AA37UUT4</accession>
<keyword evidence="5" id="KW-1185">Reference proteome</keyword>
<organism evidence="4 6">
    <name type="scientific">Mycobacterium montefiorense</name>
    <dbReference type="NCBI Taxonomy" id="154654"/>
    <lineage>
        <taxon>Bacteria</taxon>
        <taxon>Bacillati</taxon>
        <taxon>Actinomycetota</taxon>
        <taxon>Actinomycetes</taxon>
        <taxon>Mycobacteriales</taxon>
        <taxon>Mycobacteriaceae</taxon>
        <taxon>Mycobacterium</taxon>
        <taxon>Mycobacterium simiae complex</taxon>
    </lineage>
</organism>
<dbReference type="EMBL" id="BFCH01000048">
    <property type="protein sequence ID" value="GBG40945.1"/>
    <property type="molecule type" value="Genomic_DNA"/>
</dbReference>
<feature type="region of interest" description="Disordered" evidence="1">
    <location>
        <begin position="293"/>
        <end position="348"/>
    </location>
</feature>
<dbReference type="Proteomes" id="UP000245060">
    <property type="component" value="Unassembled WGS sequence"/>
</dbReference>
<evidence type="ECO:0000259" key="2">
    <source>
        <dbReference type="Pfam" id="PF18879"/>
    </source>
</evidence>
<protein>
    <recommendedName>
        <fullName evidence="2">ESX-1 secretion-associated protein EspA/EspE-like domain-containing protein</fullName>
    </recommendedName>
</protein>
<evidence type="ECO:0000256" key="1">
    <source>
        <dbReference type="SAM" id="MobiDB-lite"/>
    </source>
</evidence>
<dbReference type="Proteomes" id="UP001139505">
    <property type="component" value="Unassembled WGS sequence"/>
</dbReference>
<gene>
    <name evidence="3" type="ORF">MmonteBS_53170</name>
    <name evidence="4" type="ORF">NJB18185_18320</name>
</gene>
<proteinExistence type="predicted"/>
<reference evidence="4" key="4">
    <citation type="submission" date="2022-04" db="EMBL/GenBank/DDBJ databases">
        <authorList>
            <person name="Komine T."/>
            <person name="Fukano H."/>
            <person name="Wada S."/>
        </authorList>
    </citation>
    <scope>NUCLEOTIDE SEQUENCE</scope>
    <source>
        <strain evidence="4">NJB18185</strain>
    </source>
</reference>
<comment type="caution">
    <text evidence="4">The sequence shown here is derived from an EMBL/GenBank/DDBJ whole genome shotgun (WGS) entry which is preliminary data.</text>
</comment>
<evidence type="ECO:0000313" key="5">
    <source>
        <dbReference type="Proteomes" id="UP000245060"/>
    </source>
</evidence>
<sequence length="438" mass="44591">MSIFVSASRIIMNLGSVGSQSYGADNAGYGGEYLASSASSMGADALTPFAAVGFAKRGNLLRKMLGPQLFSKVATRTAKESGKKAASAADIILWTITIVEILELTTGFGPPDEGDALKDGSQQFSQLSEQLKSALPDDGWDGTGSEAYAQLDVALKDLAQTMAGLDLQLASLVENQAEWVTHTHLGFGILKDLLLAAFLIEITMTLLPPPAGPVPARIFGLTVSALGIAAATGLLGNLTYWSVEHGKKANTLADEYEQAAGATVQQGALAQAKVDTTAQSTVSSFTAISDGMSGMAATPSSSPSAASSSPGKSTALSAQASASQTPGNGVPEAADKTNPPAPATPMPTLAQLSAMSGQAPQLSGRLSSHPNLANQAIQQLAQPSRQGQETAAPAKQAATETAPLANDADRAAAGAAGAQRAPIEINTAEHSARPGRTH</sequence>
<evidence type="ECO:0000313" key="4">
    <source>
        <dbReference type="EMBL" id="GKU72056.1"/>
    </source>
</evidence>
<dbReference type="Pfam" id="PF18879">
    <property type="entry name" value="EspA_EspE"/>
    <property type="match status" value="1"/>
</dbReference>
<evidence type="ECO:0000313" key="6">
    <source>
        <dbReference type="Proteomes" id="UP001139505"/>
    </source>
</evidence>
<dbReference type="InterPro" id="IPR043796">
    <property type="entry name" value="ESX-1_EspA/EspE-like"/>
</dbReference>
<feature type="compositionally biased region" description="Low complexity" evidence="1">
    <location>
        <begin position="381"/>
        <end position="422"/>
    </location>
</feature>
<name>A0AA37UUT4_9MYCO</name>
<feature type="domain" description="ESX-1 secretion-associated protein EspA/EspE-like" evidence="2">
    <location>
        <begin position="106"/>
        <end position="183"/>
    </location>
</feature>
<reference evidence="3" key="1">
    <citation type="journal article" date="2018" name="Genome Announc.">
        <title>Draft Genome Sequence of Mycobacterium montefiorense Isolated from Japanese Black Salamander (Hynobius nigrescens).</title>
        <authorList>
            <person name="Fukano H."/>
            <person name="Yoshida M."/>
            <person name="Shimizu A."/>
            <person name="Iwao H."/>
            <person name="Katayama Y."/>
            <person name="Omatsu T."/>
            <person name="Mizutani T."/>
            <person name="Kurata O."/>
            <person name="Wada S."/>
            <person name="Hoshino Y."/>
        </authorList>
    </citation>
    <scope>NUCLEOTIDE SEQUENCE</scope>
    <source>
        <strain evidence="3">BS</strain>
    </source>
</reference>
<evidence type="ECO:0000313" key="3">
    <source>
        <dbReference type="EMBL" id="GBG40945.1"/>
    </source>
</evidence>
<dbReference type="EMBL" id="BQYH01000009">
    <property type="protein sequence ID" value="GKU72056.1"/>
    <property type="molecule type" value="Genomic_DNA"/>
</dbReference>
<reference evidence="4" key="3">
    <citation type="journal article" date="2022" name="Microbiol. Resour. Announc.">
        <title>Draft Genome Sequences of Eight Mycobacterium montefiorense Strains Isolated from Salamanders in Captivity.</title>
        <authorList>
            <person name="Komine T."/>
            <person name="Ihara H."/>
            <person name="Fukano H."/>
            <person name="Hoshino Y."/>
            <person name="Kurata O."/>
            <person name="Wada S."/>
        </authorList>
    </citation>
    <scope>NUCLEOTIDE SEQUENCE</scope>
    <source>
        <strain evidence="4">NJB18185</strain>
    </source>
</reference>